<dbReference type="Gene3D" id="3.30.70.270">
    <property type="match status" value="1"/>
</dbReference>
<dbReference type="Gene3D" id="3.10.10.10">
    <property type="entry name" value="HIV Type 1 Reverse Transcriptase, subunit A, domain 1"/>
    <property type="match status" value="1"/>
</dbReference>
<dbReference type="InterPro" id="IPR000477">
    <property type="entry name" value="RT_dom"/>
</dbReference>
<feature type="domain" description="Reverse transcriptase" evidence="1">
    <location>
        <begin position="37"/>
        <end position="142"/>
    </location>
</feature>
<dbReference type="InterPro" id="IPR053134">
    <property type="entry name" value="RNA-dir_DNA_polymerase"/>
</dbReference>
<dbReference type="InterPro" id="IPR043128">
    <property type="entry name" value="Rev_trsase/Diguanyl_cyclase"/>
</dbReference>
<organism evidence="2 3">
    <name type="scientific">Taxus chinensis</name>
    <name type="common">Chinese yew</name>
    <name type="synonym">Taxus wallichiana var. chinensis</name>
    <dbReference type="NCBI Taxonomy" id="29808"/>
    <lineage>
        <taxon>Eukaryota</taxon>
        <taxon>Viridiplantae</taxon>
        <taxon>Streptophyta</taxon>
        <taxon>Embryophyta</taxon>
        <taxon>Tracheophyta</taxon>
        <taxon>Spermatophyta</taxon>
        <taxon>Pinopsida</taxon>
        <taxon>Pinidae</taxon>
        <taxon>Conifers II</taxon>
        <taxon>Cupressales</taxon>
        <taxon>Taxaceae</taxon>
        <taxon>Taxus</taxon>
    </lineage>
</organism>
<keyword evidence="3" id="KW-1185">Reference proteome</keyword>
<protein>
    <recommendedName>
        <fullName evidence="1">Reverse transcriptase domain-containing protein</fullName>
    </recommendedName>
</protein>
<dbReference type="SUPFAM" id="SSF56672">
    <property type="entry name" value="DNA/RNA polymerases"/>
    <property type="match status" value="1"/>
</dbReference>
<dbReference type="PANTHER" id="PTHR24559">
    <property type="entry name" value="TRANSPOSON TY3-I GAG-POL POLYPROTEIN"/>
    <property type="match status" value="1"/>
</dbReference>
<feature type="non-terminal residue" evidence="2">
    <location>
        <position position="1"/>
    </location>
</feature>
<reference evidence="2 3" key="1">
    <citation type="journal article" date="2021" name="Nat. Plants">
        <title>The Taxus genome provides insights into paclitaxel biosynthesis.</title>
        <authorList>
            <person name="Xiong X."/>
            <person name="Gou J."/>
            <person name="Liao Q."/>
            <person name="Li Y."/>
            <person name="Zhou Q."/>
            <person name="Bi G."/>
            <person name="Li C."/>
            <person name="Du R."/>
            <person name="Wang X."/>
            <person name="Sun T."/>
            <person name="Guo L."/>
            <person name="Liang H."/>
            <person name="Lu P."/>
            <person name="Wu Y."/>
            <person name="Zhang Z."/>
            <person name="Ro D.K."/>
            <person name="Shang Y."/>
            <person name="Huang S."/>
            <person name="Yan J."/>
        </authorList>
    </citation>
    <scope>NUCLEOTIDE SEQUENCE [LARGE SCALE GENOMIC DNA]</scope>
    <source>
        <strain evidence="2">Ta-2019</strain>
    </source>
</reference>
<dbReference type="AlphaFoldDB" id="A0AA38GNE6"/>
<sequence length="155" mass="18182">KEELERLLATGFIKPIDYSEWISNVVPVQKKPVGIIIFTDFRDINKACPKYDFPFPNIDMIVNSTVRYEIPSLMAEFLGYNQIKIEKEDQHKMTFTTPWGTFCYQVIPFGLKNSGVTYQREMTVIFHDMLHKIMKDYVDNILGNKRQEKTTLKCC</sequence>
<evidence type="ECO:0000259" key="1">
    <source>
        <dbReference type="Pfam" id="PF00078"/>
    </source>
</evidence>
<evidence type="ECO:0000313" key="2">
    <source>
        <dbReference type="EMBL" id="KAH9324015.1"/>
    </source>
</evidence>
<feature type="non-terminal residue" evidence="2">
    <location>
        <position position="155"/>
    </location>
</feature>
<dbReference type="Pfam" id="PF00078">
    <property type="entry name" value="RVT_1"/>
    <property type="match status" value="1"/>
</dbReference>
<dbReference type="Proteomes" id="UP000824469">
    <property type="component" value="Unassembled WGS sequence"/>
</dbReference>
<gene>
    <name evidence="2" type="ORF">KI387_044472</name>
</gene>
<dbReference type="InterPro" id="IPR043502">
    <property type="entry name" value="DNA/RNA_pol_sf"/>
</dbReference>
<dbReference type="EMBL" id="JAHRHJ020000003">
    <property type="protein sequence ID" value="KAH9324015.1"/>
    <property type="molecule type" value="Genomic_DNA"/>
</dbReference>
<dbReference type="OMA" id="EDTIEYC"/>
<dbReference type="PANTHER" id="PTHR24559:SF439">
    <property type="entry name" value="RETROTRANSPOSON, UNCLASSIFIED-LIKE PROTEIN"/>
    <property type="match status" value="1"/>
</dbReference>
<comment type="caution">
    <text evidence="2">The sequence shown here is derived from an EMBL/GenBank/DDBJ whole genome shotgun (WGS) entry which is preliminary data.</text>
</comment>
<name>A0AA38GNE6_TAXCH</name>
<dbReference type="CDD" id="cd01647">
    <property type="entry name" value="RT_LTR"/>
    <property type="match status" value="1"/>
</dbReference>
<accession>A0AA38GNE6</accession>
<evidence type="ECO:0000313" key="3">
    <source>
        <dbReference type="Proteomes" id="UP000824469"/>
    </source>
</evidence>
<proteinExistence type="predicted"/>